<dbReference type="Proteomes" id="UP001352852">
    <property type="component" value="Unassembled WGS sequence"/>
</dbReference>
<keyword evidence="2" id="KW-1185">Reference proteome</keyword>
<evidence type="ECO:0000313" key="2">
    <source>
        <dbReference type="Proteomes" id="UP001352852"/>
    </source>
</evidence>
<gene>
    <name evidence="1" type="ORF">CHARACLAT_028345</name>
</gene>
<name>A0ABU7DV43_9TELE</name>
<protein>
    <recommendedName>
        <fullName evidence="3">Secreted protein</fullName>
    </recommendedName>
</protein>
<sequence>MQLQQIVSRTVLNVRNKSMKKKVRLLGVFVAALVYKCSCLPEPLHYSMSPHETFSDSFVFRFALCFSSTSSSTTQMCCSYVTFSLPAFGSLARHAFTLQAKQSRVRINHAETGRCNHARVRFSDPLQSPEWVHIGVIRTRPWHCTKRSKGLV</sequence>
<organism evidence="1 2">
    <name type="scientific">Characodon lateralis</name>
    <dbReference type="NCBI Taxonomy" id="208331"/>
    <lineage>
        <taxon>Eukaryota</taxon>
        <taxon>Metazoa</taxon>
        <taxon>Chordata</taxon>
        <taxon>Craniata</taxon>
        <taxon>Vertebrata</taxon>
        <taxon>Euteleostomi</taxon>
        <taxon>Actinopterygii</taxon>
        <taxon>Neopterygii</taxon>
        <taxon>Teleostei</taxon>
        <taxon>Neoteleostei</taxon>
        <taxon>Acanthomorphata</taxon>
        <taxon>Ovalentaria</taxon>
        <taxon>Atherinomorphae</taxon>
        <taxon>Cyprinodontiformes</taxon>
        <taxon>Goodeidae</taxon>
        <taxon>Characodon</taxon>
    </lineage>
</organism>
<reference evidence="1 2" key="1">
    <citation type="submission" date="2021-06" db="EMBL/GenBank/DDBJ databases">
        <authorList>
            <person name="Palmer J.M."/>
        </authorList>
    </citation>
    <scope>NUCLEOTIDE SEQUENCE [LARGE SCALE GENOMIC DNA]</scope>
    <source>
        <strain evidence="1 2">CL_MEX2019</strain>
        <tissue evidence="1">Muscle</tissue>
    </source>
</reference>
<dbReference type="EMBL" id="JAHUTJ010036547">
    <property type="protein sequence ID" value="MED6278857.1"/>
    <property type="molecule type" value="Genomic_DNA"/>
</dbReference>
<evidence type="ECO:0008006" key="3">
    <source>
        <dbReference type="Google" id="ProtNLM"/>
    </source>
</evidence>
<accession>A0ABU7DV43</accession>
<proteinExistence type="predicted"/>
<evidence type="ECO:0000313" key="1">
    <source>
        <dbReference type="EMBL" id="MED6278857.1"/>
    </source>
</evidence>
<comment type="caution">
    <text evidence="1">The sequence shown here is derived from an EMBL/GenBank/DDBJ whole genome shotgun (WGS) entry which is preliminary data.</text>
</comment>